<evidence type="ECO:0000313" key="15">
    <source>
        <dbReference type="EMBL" id="BBH93562.1"/>
    </source>
</evidence>
<keyword evidence="10 13" id="KW-1133">Transmembrane helix</keyword>
<keyword evidence="6 13" id="KW-0349">Heme</keyword>
<feature type="transmembrane region" description="Helical" evidence="13">
    <location>
        <begin position="20"/>
        <end position="42"/>
    </location>
</feature>
<evidence type="ECO:0000256" key="1">
    <source>
        <dbReference type="ARBA" id="ARBA00004429"/>
    </source>
</evidence>
<reference evidence="15" key="1">
    <citation type="submission" date="2018-12" db="EMBL/GenBank/DDBJ databases">
        <title>Novel natural products biosynthetic potential of the class Ktedonobacteria.</title>
        <authorList>
            <person name="Zheng Y."/>
            <person name="Saitou A."/>
            <person name="Wang C.M."/>
            <person name="Toyoda A."/>
            <person name="Minakuchi Y."/>
            <person name="Sekiguchi Y."/>
            <person name="Ueda K."/>
            <person name="Takano H."/>
            <person name="Sakai Y."/>
            <person name="Yokota A."/>
            <person name="Yabe S."/>
        </authorList>
    </citation>
    <scope>NUCLEOTIDE SEQUENCE</scope>
    <source>
        <strain evidence="15">A3-2</strain>
    </source>
</reference>
<evidence type="ECO:0000256" key="9">
    <source>
        <dbReference type="ARBA" id="ARBA00022982"/>
    </source>
</evidence>
<feature type="transmembrane region" description="Helical" evidence="13">
    <location>
        <begin position="322"/>
        <end position="346"/>
    </location>
</feature>
<dbReference type="GO" id="GO:0016682">
    <property type="term" value="F:oxidoreductase activity, acting on diphenols and related substances as donors, oxygen as acceptor"/>
    <property type="evidence" value="ECO:0007669"/>
    <property type="project" value="TreeGrafter"/>
</dbReference>
<keyword evidence="9 13" id="KW-0249">Electron transport</keyword>
<dbReference type="GO" id="GO:0020037">
    <property type="term" value="F:heme binding"/>
    <property type="evidence" value="ECO:0007669"/>
    <property type="project" value="TreeGrafter"/>
</dbReference>
<feature type="transmembrane region" description="Helical" evidence="13">
    <location>
        <begin position="91"/>
        <end position="115"/>
    </location>
</feature>
<gene>
    <name evidence="15" type="primary">cydA</name>
    <name evidence="15" type="ORF">KTA_17610</name>
</gene>
<protein>
    <submittedName>
        <fullName evidence="15">Cytochrome ubiquinol oxidase subunit I</fullName>
    </submittedName>
</protein>
<sequence>MDLSTILSRVQFAFTVGYHYIFPQITMGLAFLIVLLKTLYLIKKDERYNISARFWAKIFATSFVLGVVTGIPMEFQFGTNWARFSAYAGDIIAQTLAMEGAFAFFLESAFLGVFLFGEKVFGQKVHWFAAVMVWLGTWASGAFIVASNAWMQHPVGYTIVGNRLHISNYWDVLLNPWIFPQYLHTMSGAVVTGAFIMAGLGAYYLLAKSHVDYGRIFVTLGVIVGLIASIIQLYPSGDLEGQQVAKYQPAKLAAFEGLFHTEQGAGIVILGQPNTATGQLDNPLIVPKVLSFLTYRRWEAVVKGLDAFPPDQRPDSIELLYYSYHIMVGLGTFFIPIMGMACLLWFWKRRLFTARWMLWILMLATPFPVIANTAGWFTTELGRQPWIIYGLLPTAQGSSANLSAGNVLFTLIGFAGMYLLLGLLYVVLSVTEALKGPESGEGEGEEAGVETEGGLPGLATGTVAEG</sequence>
<comment type="subcellular location">
    <subcellularLocation>
        <location evidence="1">Cell inner membrane</location>
        <topology evidence="1">Multi-pass membrane protein</topology>
    </subcellularLocation>
</comment>
<accession>A0A455T2W2</accession>
<dbReference type="GO" id="GO:0009055">
    <property type="term" value="F:electron transfer activity"/>
    <property type="evidence" value="ECO:0007669"/>
    <property type="project" value="UniProtKB-UniRule"/>
</dbReference>
<evidence type="ECO:0000256" key="3">
    <source>
        <dbReference type="ARBA" id="ARBA00022448"/>
    </source>
</evidence>
<keyword evidence="5" id="KW-0997">Cell inner membrane</keyword>
<keyword evidence="4 13" id="KW-1003">Cell membrane</keyword>
<dbReference type="GO" id="GO:0019646">
    <property type="term" value="P:aerobic electron transport chain"/>
    <property type="evidence" value="ECO:0007669"/>
    <property type="project" value="InterPro"/>
</dbReference>
<dbReference type="InterPro" id="IPR002585">
    <property type="entry name" value="Cyt-d_ubiquinol_oxidase_su_1"/>
</dbReference>
<evidence type="ECO:0000256" key="5">
    <source>
        <dbReference type="ARBA" id="ARBA00022519"/>
    </source>
</evidence>
<evidence type="ECO:0000256" key="10">
    <source>
        <dbReference type="ARBA" id="ARBA00022989"/>
    </source>
</evidence>
<feature type="transmembrane region" description="Helical" evidence="13">
    <location>
        <begin position="407"/>
        <end position="428"/>
    </location>
</feature>
<evidence type="ECO:0000256" key="11">
    <source>
        <dbReference type="ARBA" id="ARBA00023004"/>
    </source>
</evidence>
<dbReference type="PANTHER" id="PTHR30365:SF0">
    <property type="entry name" value="CYTOCHROME BD-I UBIQUINOL OXIDASE SUBUNIT 1"/>
    <property type="match status" value="1"/>
</dbReference>
<dbReference type="EMBL" id="AP019377">
    <property type="protein sequence ID" value="BBH93562.1"/>
    <property type="molecule type" value="Genomic_DNA"/>
</dbReference>
<proteinExistence type="inferred from homology"/>
<name>A0A455T2W2_9CHLR</name>
<dbReference type="AlphaFoldDB" id="A0A455T2W2"/>
<feature type="transmembrane region" description="Helical" evidence="13">
    <location>
        <begin position="182"/>
        <end position="206"/>
    </location>
</feature>
<keyword evidence="7 13" id="KW-0812">Transmembrane</keyword>
<evidence type="ECO:0000256" key="6">
    <source>
        <dbReference type="ARBA" id="ARBA00022617"/>
    </source>
</evidence>
<feature type="transmembrane region" description="Helical" evidence="13">
    <location>
        <begin position="358"/>
        <end position="377"/>
    </location>
</feature>
<evidence type="ECO:0000256" key="8">
    <source>
        <dbReference type="ARBA" id="ARBA00022723"/>
    </source>
</evidence>
<dbReference type="Pfam" id="PF01654">
    <property type="entry name" value="Cyt_bd_oxida_I"/>
    <property type="match status" value="1"/>
</dbReference>
<dbReference type="PIRSF" id="PIRSF006446">
    <property type="entry name" value="Cyt_quinol_oxidase_1"/>
    <property type="match status" value="1"/>
</dbReference>
<evidence type="ECO:0000256" key="13">
    <source>
        <dbReference type="PIRNR" id="PIRNR006446"/>
    </source>
</evidence>
<dbReference type="GO" id="GO:0070069">
    <property type="term" value="C:cytochrome complex"/>
    <property type="evidence" value="ECO:0007669"/>
    <property type="project" value="UniProtKB-UniRule"/>
</dbReference>
<feature type="region of interest" description="Disordered" evidence="14">
    <location>
        <begin position="436"/>
        <end position="466"/>
    </location>
</feature>
<feature type="transmembrane region" description="Helical" evidence="13">
    <location>
        <begin position="213"/>
        <end position="234"/>
    </location>
</feature>
<keyword evidence="8 13" id="KW-0479">Metal-binding</keyword>
<comment type="similarity">
    <text evidence="2 13">Belongs to the cytochrome ubiquinol oxidase subunit 1 family.</text>
</comment>
<evidence type="ECO:0000256" key="7">
    <source>
        <dbReference type="ARBA" id="ARBA00022692"/>
    </source>
</evidence>
<feature type="compositionally biased region" description="Acidic residues" evidence="14">
    <location>
        <begin position="440"/>
        <end position="449"/>
    </location>
</feature>
<keyword evidence="3 13" id="KW-0813">Transport</keyword>
<organism evidence="15">
    <name type="scientific">Thermogemmatispora argillosa</name>
    <dbReference type="NCBI Taxonomy" id="2045280"/>
    <lineage>
        <taxon>Bacteria</taxon>
        <taxon>Bacillati</taxon>
        <taxon>Chloroflexota</taxon>
        <taxon>Ktedonobacteria</taxon>
        <taxon>Thermogemmatisporales</taxon>
        <taxon>Thermogemmatisporaceae</taxon>
        <taxon>Thermogemmatispora</taxon>
    </lineage>
</organism>
<evidence type="ECO:0000256" key="14">
    <source>
        <dbReference type="SAM" id="MobiDB-lite"/>
    </source>
</evidence>
<dbReference type="GO" id="GO:0046872">
    <property type="term" value="F:metal ion binding"/>
    <property type="evidence" value="ECO:0007669"/>
    <property type="project" value="UniProtKB-UniRule"/>
</dbReference>
<keyword evidence="11 13" id="KW-0408">Iron</keyword>
<evidence type="ECO:0000256" key="2">
    <source>
        <dbReference type="ARBA" id="ARBA00009819"/>
    </source>
</evidence>
<keyword evidence="12 13" id="KW-0472">Membrane</keyword>
<dbReference type="PANTHER" id="PTHR30365">
    <property type="entry name" value="CYTOCHROME D UBIQUINOL OXIDASE"/>
    <property type="match status" value="1"/>
</dbReference>
<feature type="transmembrane region" description="Helical" evidence="13">
    <location>
        <begin position="54"/>
        <end position="71"/>
    </location>
</feature>
<evidence type="ECO:0000256" key="12">
    <source>
        <dbReference type="ARBA" id="ARBA00023136"/>
    </source>
</evidence>
<feature type="transmembrane region" description="Helical" evidence="13">
    <location>
        <begin position="127"/>
        <end position="146"/>
    </location>
</feature>
<evidence type="ECO:0000256" key="4">
    <source>
        <dbReference type="ARBA" id="ARBA00022475"/>
    </source>
</evidence>
<dbReference type="GO" id="GO:0005886">
    <property type="term" value="C:plasma membrane"/>
    <property type="evidence" value="ECO:0007669"/>
    <property type="project" value="UniProtKB-SubCell"/>
</dbReference>